<dbReference type="OrthoDB" id="9812084at2"/>
<dbReference type="InterPro" id="IPR001123">
    <property type="entry name" value="LeuE-type"/>
</dbReference>
<dbReference type="EMBL" id="ATGI01000013">
    <property type="protein sequence ID" value="EPF75565.1"/>
    <property type="molecule type" value="Genomic_DNA"/>
</dbReference>
<organism evidence="7 8">
    <name type="scientific">Acinetobacter rudis CIP 110305</name>
    <dbReference type="NCBI Taxonomy" id="421052"/>
    <lineage>
        <taxon>Bacteria</taxon>
        <taxon>Pseudomonadati</taxon>
        <taxon>Pseudomonadota</taxon>
        <taxon>Gammaproteobacteria</taxon>
        <taxon>Moraxellales</taxon>
        <taxon>Moraxellaceae</taxon>
        <taxon>Acinetobacter</taxon>
    </lineage>
</organism>
<keyword evidence="5 6" id="KW-0472">Membrane</keyword>
<feature type="transmembrane region" description="Helical" evidence="6">
    <location>
        <begin position="74"/>
        <end position="94"/>
    </location>
</feature>
<evidence type="ECO:0000256" key="1">
    <source>
        <dbReference type="ARBA" id="ARBA00004651"/>
    </source>
</evidence>
<evidence type="ECO:0008006" key="9">
    <source>
        <dbReference type="Google" id="ProtNLM"/>
    </source>
</evidence>
<gene>
    <name evidence="7" type="ORF">F945_01230</name>
</gene>
<feature type="transmembrane region" description="Helical" evidence="6">
    <location>
        <begin position="114"/>
        <end position="133"/>
    </location>
</feature>
<protein>
    <recommendedName>
        <fullName evidence="9">Cysteine/O-acetylserine efflux protein</fullName>
    </recommendedName>
</protein>
<evidence type="ECO:0000313" key="8">
    <source>
        <dbReference type="Proteomes" id="UP000014568"/>
    </source>
</evidence>
<comment type="subcellular location">
    <subcellularLocation>
        <location evidence="1">Cell membrane</location>
        <topology evidence="1">Multi-pass membrane protein</topology>
    </subcellularLocation>
</comment>
<evidence type="ECO:0000256" key="6">
    <source>
        <dbReference type="SAM" id="Phobius"/>
    </source>
</evidence>
<name>S3N6G2_9GAMM</name>
<dbReference type="PATRIC" id="fig|421052.3.peg.1204"/>
<dbReference type="Pfam" id="PF01810">
    <property type="entry name" value="LysE"/>
    <property type="match status" value="1"/>
</dbReference>
<dbReference type="GO" id="GO:0005886">
    <property type="term" value="C:plasma membrane"/>
    <property type="evidence" value="ECO:0007669"/>
    <property type="project" value="UniProtKB-SubCell"/>
</dbReference>
<keyword evidence="2" id="KW-1003">Cell membrane</keyword>
<evidence type="ECO:0000256" key="4">
    <source>
        <dbReference type="ARBA" id="ARBA00022989"/>
    </source>
</evidence>
<feature type="transmembrane region" description="Helical" evidence="6">
    <location>
        <begin position="180"/>
        <end position="197"/>
    </location>
</feature>
<dbReference type="RefSeq" id="WP_016655642.1">
    <property type="nucleotide sequence ID" value="NZ_KE340352.1"/>
</dbReference>
<dbReference type="GO" id="GO:0033228">
    <property type="term" value="P:cysteine export across plasma membrane"/>
    <property type="evidence" value="ECO:0007669"/>
    <property type="project" value="TreeGrafter"/>
</dbReference>
<accession>S3N6G2</accession>
<dbReference type="GO" id="GO:0015171">
    <property type="term" value="F:amino acid transmembrane transporter activity"/>
    <property type="evidence" value="ECO:0007669"/>
    <property type="project" value="TreeGrafter"/>
</dbReference>
<evidence type="ECO:0000256" key="2">
    <source>
        <dbReference type="ARBA" id="ARBA00022475"/>
    </source>
</evidence>
<keyword evidence="4 6" id="KW-1133">Transmembrane helix</keyword>
<feature type="transmembrane region" description="Helical" evidence="6">
    <location>
        <begin position="140"/>
        <end position="164"/>
    </location>
</feature>
<evidence type="ECO:0000256" key="3">
    <source>
        <dbReference type="ARBA" id="ARBA00022692"/>
    </source>
</evidence>
<keyword evidence="3 6" id="KW-0812">Transmembrane</keyword>
<sequence length="199" mass="21883">MSFSLYLAFILYAFVTSITPGPNNLLALSSGVNFGFRRTTPLVIGICFGFSMMFVVVALGMNQLFIRYPIIIPLLKVFGSLYILYLAYLIAQAGDIKNNGPTTLKPLGFFKGVIYQWINPKAWIVLIGAATAYTNDTTTAVEIVLIGLLYGVVGTPCVMLWAILGGKLSHYLNEGNRIKIFNRSMGILLALSLIPMIRM</sequence>
<evidence type="ECO:0000256" key="5">
    <source>
        <dbReference type="ARBA" id="ARBA00023136"/>
    </source>
</evidence>
<dbReference type="PANTHER" id="PTHR30086">
    <property type="entry name" value="ARGININE EXPORTER PROTEIN ARGO"/>
    <property type="match status" value="1"/>
</dbReference>
<dbReference type="STRING" id="632955.GCA_000829675_00040"/>
<keyword evidence="8" id="KW-1185">Reference proteome</keyword>
<dbReference type="Proteomes" id="UP000014568">
    <property type="component" value="Unassembled WGS sequence"/>
</dbReference>
<proteinExistence type="predicted"/>
<evidence type="ECO:0000313" key="7">
    <source>
        <dbReference type="EMBL" id="EPF75565.1"/>
    </source>
</evidence>
<feature type="transmembrane region" description="Helical" evidence="6">
    <location>
        <begin position="43"/>
        <end position="62"/>
    </location>
</feature>
<dbReference type="PANTHER" id="PTHR30086:SF20">
    <property type="entry name" value="ARGININE EXPORTER PROTEIN ARGO-RELATED"/>
    <property type="match status" value="1"/>
</dbReference>
<dbReference type="eggNOG" id="COG1280">
    <property type="taxonomic scope" value="Bacteria"/>
</dbReference>
<comment type="caution">
    <text evidence="7">The sequence shown here is derived from an EMBL/GenBank/DDBJ whole genome shotgun (WGS) entry which is preliminary data.</text>
</comment>
<dbReference type="AlphaFoldDB" id="S3N6G2"/>
<dbReference type="HOGENOM" id="CLU_079569_1_0_6"/>
<reference evidence="7 8" key="1">
    <citation type="submission" date="2013-06" db="EMBL/GenBank/DDBJ databases">
        <title>The Genome Sequence of Acinetobacter rudis CIP 110305.</title>
        <authorList>
            <consortium name="The Broad Institute Genome Sequencing Platform"/>
            <consortium name="The Broad Institute Genome Sequencing Center for Infectious Disease"/>
            <person name="Cerqueira G."/>
            <person name="Feldgarden M."/>
            <person name="Courvalin P."/>
            <person name="Perichon B."/>
            <person name="Grillot-Courvalin C."/>
            <person name="Clermont D."/>
            <person name="Rocha E."/>
            <person name="Yoon E.-J."/>
            <person name="Nemec A."/>
            <person name="Young S.K."/>
            <person name="Zeng Q."/>
            <person name="Gargeya S."/>
            <person name="Fitzgerald M."/>
            <person name="Abouelleil A."/>
            <person name="Alvarado L."/>
            <person name="Berlin A.M."/>
            <person name="Chapman S.B."/>
            <person name="Dewar J."/>
            <person name="Goldberg J."/>
            <person name="Griggs A."/>
            <person name="Gujja S."/>
            <person name="Hansen M."/>
            <person name="Howarth C."/>
            <person name="Imamovic A."/>
            <person name="Larimer J."/>
            <person name="McCowan C."/>
            <person name="Murphy C."/>
            <person name="Pearson M."/>
            <person name="Priest M."/>
            <person name="Roberts A."/>
            <person name="Saif S."/>
            <person name="Shea T."/>
            <person name="Sykes S."/>
            <person name="Wortman J."/>
            <person name="Nusbaum C."/>
            <person name="Birren B."/>
        </authorList>
    </citation>
    <scope>NUCLEOTIDE SEQUENCE [LARGE SCALE GENOMIC DNA]</scope>
    <source>
        <strain evidence="7 8">CIP 110305</strain>
    </source>
</reference>